<dbReference type="GeneTree" id="ENSGT00950000183019"/>
<feature type="region of interest" description="Disordered" evidence="1">
    <location>
        <begin position="1"/>
        <end position="223"/>
    </location>
</feature>
<organism evidence="2 3">
    <name type="scientific">Chrysemys picta bellii</name>
    <name type="common">Western painted turtle</name>
    <name type="synonym">Emys bellii</name>
    <dbReference type="NCBI Taxonomy" id="8478"/>
    <lineage>
        <taxon>Eukaryota</taxon>
        <taxon>Metazoa</taxon>
        <taxon>Chordata</taxon>
        <taxon>Craniata</taxon>
        <taxon>Vertebrata</taxon>
        <taxon>Euteleostomi</taxon>
        <taxon>Archelosauria</taxon>
        <taxon>Testudinata</taxon>
        <taxon>Testudines</taxon>
        <taxon>Cryptodira</taxon>
        <taxon>Durocryptodira</taxon>
        <taxon>Testudinoidea</taxon>
        <taxon>Emydidae</taxon>
        <taxon>Chrysemys</taxon>
    </lineage>
</organism>
<reference evidence="2" key="1">
    <citation type="submission" date="2025-08" db="UniProtKB">
        <authorList>
            <consortium name="Ensembl"/>
        </authorList>
    </citation>
    <scope>IDENTIFICATION</scope>
</reference>
<dbReference type="Ensembl" id="ENSCPBT00000030322.1">
    <property type="protein sequence ID" value="ENSCPBP00000025752.1"/>
    <property type="gene ID" value="ENSCPBG00000018281.1"/>
</dbReference>
<evidence type="ECO:0000313" key="2">
    <source>
        <dbReference type="Ensembl" id="ENSCPBP00000025752.1"/>
    </source>
</evidence>
<reference evidence="2" key="2">
    <citation type="submission" date="2025-09" db="UniProtKB">
        <authorList>
            <consortium name="Ensembl"/>
        </authorList>
    </citation>
    <scope>IDENTIFICATION</scope>
</reference>
<keyword evidence="3" id="KW-1185">Reference proteome</keyword>
<feature type="compositionally biased region" description="Low complexity" evidence="1">
    <location>
        <begin position="75"/>
        <end position="84"/>
    </location>
</feature>
<evidence type="ECO:0000313" key="3">
    <source>
        <dbReference type="Proteomes" id="UP000694380"/>
    </source>
</evidence>
<accession>A0A8C3P9F4</accession>
<dbReference type="OMA" id="RSAGCFV"/>
<feature type="compositionally biased region" description="Basic and acidic residues" evidence="1">
    <location>
        <begin position="171"/>
        <end position="183"/>
    </location>
</feature>
<dbReference type="AlphaFoldDB" id="A0A8C3P9F4"/>
<protein>
    <submittedName>
        <fullName evidence="2">Uncharacterized protein</fullName>
    </submittedName>
</protein>
<feature type="compositionally biased region" description="Low complexity" evidence="1">
    <location>
        <begin position="123"/>
        <end position="135"/>
    </location>
</feature>
<sequence length="223" mass="24159">CHTLSLLKKKKKHNSSPPQKNTTSKNKKERTNSFAMPFLDGDVESSDKSASRKVEESYHTGSPSKGLFSKGLQNRPSSPVSAPVRSKHSPGSPKTVFPFPYQESPPRSPRRMSFSGIFRSSSKESSPSSNPSTSPGGIKFFSALVLTSSGLSSSPSTPTQVTKQPPFPLESYKHEPERLETRIHSSPPDTGQRFTLPPPQNAAKPPTVMPTPSQRPEAMGSLG</sequence>
<evidence type="ECO:0000256" key="1">
    <source>
        <dbReference type="SAM" id="MobiDB-lite"/>
    </source>
</evidence>
<name>A0A8C3P9F4_CHRPI</name>
<feature type="compositionally biased region" description="Low complexity" evidence="1">
    <location>
        <begin position="142"/>
        <end position="159"/>
    </location>
</feature>
<dbReference type="Proteomes" id="UP000694380">
    <property type="component" value="Unplaced"/>
</dbReference>
<feature type="compositionally biased region" description="Basic and acidic residues" evidence="1">
    <location>
        <begin position="45"/>
        <end position="58"/>
    </location>
</feature>
<feature type="compositionally biased region" description="Polar residues" evidence="1">
    <location>
        <begin position="15"/>
        <end position="24"/>
    </location>
</feature>
<proteinExistence type="predicted"/>